<reference evidence="19 20" key="1">
    <citation type="journal article" date="2024" name="Insects">
        <title>An Improved Chromosome-Level Genome Assembly of the Firefly Pyrocoelia pectoralis.</title>
        <authorList>
            <person name="Fu X."/>
            <person name="Meyer-Rochow V.B."/>
            <person name="Ballantyne L."/>
            <person name="Zhu X."/>
        </authorList>
    </citation>
    <scope>NUCLEOTIDE SEQUENCE [LARGE SCALE GENOMIC DNA]</scope>
    <source>
        <strain evidence="19">XCY_ONT2</strain>
    </source>
</reference>
<comment type="cofactor">
    <cofactor evidence="2">
        <name>Ca(2+)</name>
        <dbReference type="ChEBI" id="CHEBI:29108"/>
    </cofactor>
</comment>
<dbReference type="InterPro" id="IPR006048">
    <property type="entry name" value="A-amylase/branching_C"/>
</dbReference>
<comment type="cofactor">
    <cofactor evidence="3">
        <name>chloride</name>
        <dbReference type="ChEBI" id="CHEBI:17996"/>
    </cofactor>
</comment>
<gene>
    <name evidence="19" type="ORF">RI129_006616</name>
</gene>
<evidence type="ECO:0000256" key="14">
    <source>
        <dbReference type="RuleBase" id="RU003615"/>
    </source>
</evidence>
<evidence type="ECO:0000256" key="5">
    <source>
        <dbReference type="ARBA" id="ARBA00011245"/>
    </source>
</evidence>
<dbReference type="SMART" id="SM00632">
    <property type="entry name" value="Aamy_C"/>
    <property type="match status" value="1"/>
</dbReference>
<dbReference type="InterPro" id="IPR031319">
    <property type="entry name" value="A-amylase_C"/>
</dbReference>
<dbReference type="CDD" id="cd11317">
    <property type="entry name" value="AmyAc_bac_euk_AmyA"/>
    <property type="match status" value="1"/>
</dbReference>
<evidence type="ECO:0000256" key="15">
    <source>
        <dbReference type="RuleBase" id="RU361134"/>
    </source>
</evidence>
<comment type="caution">
    <text evidence="19">The sequence shown here is derived from an EMBL/GenBank/DDBJ whole genome shotgun (WGS) entry which is preliminary data.</text>
</comment>
<feature type="chain" id="PRO_5043027218" description="Alpha-amylase" evidence="16">
    <location>
        <begin position="20"/>
        <end position="500"/>
    </location>
</feature>
<comment type="subunit">
    <text evidence="5">Monomer.</text>
</comment>
<evidence type="ECO:0000313" key="19">
    <source>
        <dbReference type="EMBL" id="KAK5645316.1"/>
    </source>
</evidence>
<dbReference type="InterPro" id="IPR013780">
    <property type="entry name" value="Glyco_hydro_b"/>
</dbReference>
<name>A0AAN7VHG0_9COLE</name>
<feature type="domain" description="Glycosyl hydrolase family 13 catalytic" evidence="18">
    <location>
        <begin position="30"/>
        <end position="396"/>
    </location>
</feature>
<keyword evidence="12 15" id="KW-0119">Carbohydrate metabolism</keyword>
<keyword evidence="9" id="KW-0106">Calcium</keyword>
<dbReference type="GO" id="GO:0046872">
    <property type="term" value="F:metal ion binding"/>
    <property type="evidence" value="ECO:0007669"/>
    <property type="project" value="UniProtKB-KW"/>
</dbReference>
<evidence type="ECO:0000256" key="1">
    <source>
        <dbReference type="ARBA" id="ARBA00000548"/>
    </source>
</evidence>
<dbReference type="Pfam" id="PF00128">
    <property type="entry name" value="Alpha-amylase"/>
    <property type="match status" value="1"/>
</dbReference>
<dbReference type="PRINTS" id="PR00110">
    <property type="entry name" value="ALPHAAMYLASE"/>
</dbReference>
<dbReference type="InterPro" id="IPR006047">
    <property type="entry name" value="GH13_cat_dom"/>
</dbReference>
<evidence type="ECO:0000259" key="18">
    <source>
        <dbReference type="SMART" id="SM00642"/>
    </source>
</evidence>
<keyword evidence="10" id="KW-1015">Disulfide bond</keyword>
<dbReference type="SUPFAM" id="SSF51011">
    <property type="entry name" value="Glycosyl hydrolase domain"/>
    <property type="match status" value="1"/>
</dbReference>
<evidence type="ECO:0000256" key="4">
    <source>
        <dbReference type="ARBA" id="ARBA00008061"/>
    </source>
</evidence>
<keyword evidence="11" id="KW-0868">Chloride</keyword>
<keyword evidence="20" id="KW-1185">Reference proteome</keyword>
<dbReference type="Proteomes" id="UP001329430">
    <property type="component" value="Chromosome 4"/>
</dbReference>
<dbReference type="PANTHER" id="PTHR43447">
    <property type="entry name" value="ALPHA-AMYLASE"/>
    <property type="match status" value="1"/>
</dbReference>
<dbReference type="Gene3D" id="3.20.20.80">
    <property type="entry name" value="Glycosidases"/>
    <property type="match status" value="1"/>
</dbReference>
<evidence type="ECO:0000256" key="8">
    <source>
        <dbReference type="ARBA" id="ARBA00022801"/>
    </source>
</evidence>
<sequence>MKYTALTVLLLHILQHSSSQKDPHWLNDRNTIVHLFEWKWSDIADECERFLQHKGYAGVQVSPPNEHLVLPEHPWWDRYQPISYTLVSRSGNESEFANMVKRCNSVGVRIYVDAVINHMSGGVQEQVGSAGNIGNPGTLDYPAVPYSKWDFHDRCEIEGSDYQHNANDVRNCYLVGLSDLNQGNDYVRKKIVEYLNHLVDLGVAGFRIDAAKHMWPADLHFIYSNIKNLNTDFGFRSNSKPFIYQEVIDSGGEAVSKNEYTSLGAVTEFKYSNEISRVFKGNDKLTYLSSWGEGWGFLKSSDAFIFVDNHDNQRGSNILTYKEPQRYKMAVAFMLAYPYGISRVMSSFDFNHKDQGPPQDKQGHLISPTINDDDTCGGGWVCEHRWRQIYNMVVFKNAVRGTGLNNWWSNGDQQIAFCRGDKGFVAFTNWGDLDQRLQTCLPAGIYCDVISGNVDKNGQCTGEKVHVGADGTAYIRINYSAEDRVLAIHVNSKQGLKPKL</sequence>
<evidence type="ECO:0000256" key="16">
    <source>
        <dbReference type="SAM" id="SignalP"/>
    </source>
</evidence>
<dbReference type="Gene3D" id="2.60.40.1180">
    <property type="entry name" value="Golgi alpha-mannosidase II"/>
    <property type="match status" value="1"/>
</dbReference>
<organism evidence="19 20">
    <name type="scientific">Pyrocoelia pectoralis</name>
    <dbReference type="NCBI Taxonomy" id="417401"/>
    <lineage>
        <taxon>Eukaryota</taxon>
        <taxon>Metazoa</taxon>
        <taxon>Ecdysozoa</taxon>
        <taxon>Arthropoda</taxon>
        <taxon>Hexapoda</taxon>
        <taxon>Insecta</taxon>
        <taxon>Pterygota</taxon>
        <taxon>Neoptera</taxon>
        <taxon>Endopterygota</taxon>
        <taxon>Coleoptera</taxon>
        <taxon>Polyphaga</taxon>
        <taxon>Elateriformia</taxon>
        <taxon>Elateroidea</taxon>
        <taxon>Lampyridae</taxon>
        <taxon>Lampyrinae</taxon>
        <taxon>Pyrocoelia</taxon>
    </lineage>
</organism>
<evidence type="ECO:0000256" key="3">
    <source>
        <dbReference type="ARBA" id="ARBA00001923"/>
    </source>
</evidence>
<dbReference type="EC" id="3.2.1.1" evidence="6 15"/>
<dbReference type="SMART" id="SM00642">
    <property type="entry name" value="Aamy"/>
    <property type="match status" value="1"/>
</dbReference>
<evidence type="ECO:0000256" key="7">
    <source>
        <dbReference type="ARBA" id="ARBA00022723"/>
    </source>
</evidence>
<feature type="domain" description="Alpha-amylase C-terminal" evidence="17">
    <location>
        <begin position="405"/>
        <end position="493"/>
    </location>
</feature>
<dbReference type="SUPFAM" id="SSF51445">
    <property type="entry name" value="(Trans)glycosidases"/>
    <property type="match status" value="1"/>
</dbReference>
<feature type="signal peptide" evidence="16">
    <location>
        <begin position="1"/>
        <end position="19"/>
    </location>
</feature>
<proteinExistence type="inferred from homology"/>
<evidence type="ECO:0000256" key="9">
    <source>
        <dbReference type="ARBA" id="ARBA00022837"/>
    </source>
</evidence>
<keyword evidence="8 15" id="KW-0378">Hydrolase</keyword>
<comment type="catalytic activity">
    <reaction evidence="1 15">
        <text>Endohydrolysis of (1-&gt;4)-alpha-D-glucosidic linkages in polysaccharides containing three or more (1-&gt;4)-alpha-linked D-glucose units.</text>
        <dbReference type="EC" id="3.2.1.1"/>
    </reaction>
</comment>
<dbReference type="InterPro" id="IPR017853">
    <property type="entry name" value="GH"/>
</dbReference>
<accession>A0AAN7VHG0</accession>
<evidence type="ECO:0000256" key="12">
    <source>
        <dbReference type="ARBA" id="ARBA00023277"/>
    </source>
</evidence>
<keyword evidence="16" id="KW-0732">Signal</keyword>
<evidence type="ECO:0000256" key="11">
    <source>
        <dbReference type="ARBA" id="ARBA00023214"/>
    </source>
</evidence>
<dbReference type="AlphaFoldDB" id="A0AAN7VHG0"/>
<comment type="similarity">
    <text evidence="4 14">Belongs to the glycosyl hydrolase 13 family.</text>
</comment>
<keyword evidence="13 15" id="KW-0326">Glycosidase</keyword>
<evidence type="ECO:0000256" key="13">
    <source>
        <dbReference type="ARBA" id="ARBA00023295"/>
    </source>
</evidence>
<evidence type="ECO:0000256" key="2">
    <source>
        <dbReference type="ARBA" id="ARBA00001913"/>
    </source>
</evidence>
<evidence type="ECO:0000256" key="6">
    <source>
        <dbReference type="ARBA" id="ARBA00012595"/>
    </source>
</evidence>
<dbReference type="EMBL" id="JAVRBK010000004">
    <property type="protein sequence ID" value="KAK5645316.1"/>
    <property type="molecule type" value="Genomic_DNA"/>
</dbReference>
<protein>
    <recommendedName>
        <fullName evidence="6 15">Alpha-amylase</fullName>
        <ecNumber evidence="6 15">3.2.1.1</ecNumber>
    </recommendedName>
</protein>
<keyword evidence="7" id="KW-0479">Metal-binding</keyword>
<evidence type="ECO:0000313" key="20">
    <source>
        <dbReference type="Proteomes" id="UP001329430"/>
    </source>
</evidence>
<dbReference type="Pfam" id="PF02806">
    <property type="entry name" value="Alpha-amylase_C"/>
    <property type="match status" value="1"/>
</dbReference>
<evidence type="ECO:0000259" key="17">
    <source>
        <dbReference type="SMART" id="SM00632"/>
    </source>
</evidence>
<dbReference type="GO" id="GO:0005975">
    <property type="term" value="P:carbohydrate metabolic process"/>
    <property type="evidence" value="ECO:0007669"/>
    <property type="project" value="InterPro"/>
</dbReference>
<dbReference type="GO" id="GO:0004556">
    <property type="term" value="F:alpha-amylase activity"/>
    <property type="evidence" value="ECO:0007669"/>
    <property type="project" value="UniProtKB-UniRule"/>
</dbReference>
<dbReference type="InterPro" id="IPR006046">
    <property type="entry name" value="Alpha_amylase"/>
</dbReference>
<evidence type="ECO:0000256" key="10">
    <source>
        <dbReference type="ARBA" id="ARBA00023157"/>
    </source>
</evidence>